<reference evidence="1" key="1">
    <citation type="journal article" date="2009" name="PLoS Genet.">
        <title>Sequencing, mapping, and analysis of 27,455 maize full-length cDNAs.</title>
        <authorList>
            <person name="Soderlund C."/>
            <person name="Descour A."/>
            <person name="Kudrna D."/>
            <person name="Bomhoff M."/>
            <person name="Boyd L."/>
            <person name="Currie J."/>
            <person name="Angelova A."/>
            <person name="Collura K."/>
            <person name="Wissotski M."/>
            <person name="Ashley E."/>
            <person name="Morrow D."/>
            <person name="Fernandes J."/>
            <person name="Walbot V."/>
            <person name="Yu Y."/>
        </authorList>
    </citation>
    <scope>NUCLEOTIDE SEQUENCE</scope>
    <source>
        <strain evidence="1">B73</strain>
    </source>
</reference>
<organism evidence="1">
    <name type="scientific">Zea mays</name>
    <name type="common">Maize</name>
    <dbReference type="NCBI Taxonomy" id="4577"/>
    <lineage>
        <taxon>Eukaryota</taxon>
        <taxon>Viridiplantae</taxon>
        <taxon>Streptophyta</taxon>
        <taxon>Embryophyta</taxon>
        <taxon>Tracheophyta</taxon>
        <taxon>Spermatophyta</taxon>
        <taxon>Magnoliopsida</taxon>
        <taxon>Liliopsida</taxon>
        <taxon>Poales</taxon>
        <taxon>Poaceae</taxon>
        <taxon>PACMAD clade</taxon>
        <taxon>Panicoideae</taxon>
        <taxon>Andropogonodae</taxon>
        <taxon>Andropogoneae</taxon>
        <taxon>Tripsacinae</taxon>
        <taxon>Zea</taxon>
    </lineage>
</organism>
<evidence type="ECO:0000313" key="1">
    <source>
        <dbReference type="EMBL" id="ACF82182.1"/>
    </source>
</evidence>
<sequence length="38" mass="4294">MITAVVYLSCTTLIVMRGQDHISILPSICCWLLDSFFC</sequence>
<proteinExistence type="evidence at transcript level"/>
<dbReference type="AlphaFoldDB" id="B4FJ89"/>
<dbReference type="EMBL" id="BT037177">
    <property type="protein sequence ID" value="ACF82182.1"/>
    <property type="molecule type" value="mRNA"/>
</dbReference>
<accession>B4FJ89</accession>
<protein>
    <submittedName>
        <fullName evidence="1">Uncharacterized protein</fullName>
    </submittedName>
</protein>
<name>B4FJ89_MAIZE</name>